<comment type="caution">
    <text evidence="2">The sequence shown here is derived from an EMBL/GenBank/DDBJ whole genome shotgun (WGS) entry which is preliminary data.</text>
</comment>
<dbReference type="AlphaFoldDB" id="A0AAW2E4G7"/>
<keyword evidence="3" id="KW-1185">Reference proteome</keyword>
<dbReference type="EMBL" id="JAZDWU010000001">
    <property type="protein sequence ID" value="KAL0016495.1"/>
    <property type="molecule type" value="Genomic_DNA"/>
</dbReference>
<keyword evidence="1" id="KW-0472">Membrane</keyword>
<evidence type="ECO:0000256" key="1">
    <source>
        <dbReference type="SAM" id="Phobius"/>
    </source>
</evidence>
<evidence type="ECO:0000313" key="3">
    <source>
        <dbReference type="Proteomes" id="UP001459277"/>
    </source>
</evidence>
<feature type="transmembrane region" description="Helical" evidence="1">
    <location>
        <begin position="74"/>
        <end position="91"/>
    </location>
</feature>
<organism evidence="2 3">
    <name type="scientific">Lithocarpus litseifolius</name>
    <dbReference type="NCBI Taxonomy" id="425828"/>
    <lineage>
        <taxon>Eukaryota</taxon>
        <taxon>Viridiplantae</taxon>
        <taxon>Streptophyta</taxon>
        <taxon>Embryophyta</taxon>
        <taxon>Tracheophyta</taxon>
        <taxon>Spermatophyta</taxon>
        <taxon>Magnoliopsida</taxon>
        <taxon>eudicotyledons</taxon>
        <taxon>Gunneridae</taxon>
        <taxon>Pentapetalae</taxon>
        <taxon>rosids</taxon>
        <taxon>fabids</taxon>
        <taxon>Fagales</taxon>
        <taxon>Fagaceae</taxon>
        <taxon>Lithocarpus</taxon>
    </lineage>
</organism>
<keyword evidence="1" id="KW-0812">Transmembrane</keyword>
<sequence>MEASSSLSASLRRRAPRMCYRPSLAKPVGRKCKSFQWVDEEICPRGKVLIPEQRQTILRLEAEVSTCKKREKCLIVSLILALVMCGICLCVI</sequence>
<accession>A0AAW2E4G7</accession>
<name>A0AAW2E4G7_9ROSI</name>
<gene>
    <name evidence="2" type="ORF">SO802_003564</name>
</gene>
<evidence type="ECO:0000313" key="2">
    <source>
        <dbReference type="EMBL" id="KAL0016495.1"/>
    </source>
</evidence>
<keyword evidence="1" id="KW-1133">Transmembrane helix</keyword>
<protein>
    <recommendedName>
        <fullName evidence="4">Zinc finger GRF-type domain-containing protein</fullName>
    </recommendedName>
</protein>
<reference evidence="2 3" key="1">
    <citation type="submission" date="2024-01" db="EMBL/GenBank/DDBJ databases">
        <title>A telomere-to-telomere, gap-free genome of sweet tea (Lithocarpus litseifolius).</title>
        <authorList>
            <person name="Zhou J."/>
        </authorList>
    </citation>
    <scope>NUCLEOTIDE SEQUENCE [LARGE SCALE GENOMIC DNA]</scope>
    <source>
        <strain evidence="2">Zhou-2022a</strain>
        <tissue evidence="2">Leaf</tissue>
    </source>
</reference>
<evidence type="ECO:0008006" key="4">
    <source>
        <dbReference type="Google" id="ProtNLM"/>
    </source>
</evidence>
<proteinExistence type="predicted"/>
<dbReference type="Proteomes" id="UP001459277">
    <property type="component" value="Unassembled WGS sequence"/>
</dbReference>